<dbReference type="EMBL" id="JAJTWT010000011">
    <property type="protein sequence ID" value="MCE4539950.1"/>
    <property type="molecule type" value="Genomic_DNA"/>
</dbReference>
<comment type="caution">
    <text evidence="3">The sequence shown here is derived from an EMBL/GenBank/DDBJ whole genome shotgun (WGS) entry which is preliminary data.</text>
</comment>
<accession>A0ABS8XL05</accession>
<dbReference type="PANTHER" id="PTHR43540">
    <property type="entry name" value="PEROXYUREIDOACRYLATE/UREIDOACRYLATE AMIDOHYDROLASE-RELATED"/>
    <property type="match status" value="1"/>
</dbReference>
<dbReference type="InterPro" id="IPR036380">
    <property type="entry name" value="Isochorismatase-like_sf"/>
</dbReference>
<evidence type="ECO:0000256" key="1">
    <source>
        <dbReference type="ARBA" id="ARBA00022801"/>
    </source>
</evidence>
<dbReference type="GO" id="GO:0016787">
    <property type="term" value="F:hydrolase activity"/>
    <property type="evidence" value="ECO:0007669"/>
    <property type="project" value="UniProtKB-KW"/>
</dbReference>
<dbReference type="PANTHER" id="PTHR43540:SF6">
    <property type="entry name" value="ISOCHORISMATASE-LIKE DOMAIN-CONTAINING PROTEIN"/>
    <property type="match status" value="1"/>
</dbReference>
<dbReference type="CDD" id="cd00431">
    <property type="entry name" value="cysteine_hydrolases"/>
    <property type="match status" value="1"/>
</dbReference>
<reference evidence="3 4" key="1">
    <citation type="submission" date="2021-12" db="EMBL/GenBank/DDBJ databases">
        <title>Genome seq of p7.</title>
        <authorList>
            <person name="Seo T."/>
        </authorList>
    </citation>
    <scope>NUCLEOTIDE SEQUENCE [LARGE SCALE GENOMIC DNA]</scope>
    <source>
        <strain evidence="3 4">P7</strain>
    </source>
</reference>
<feature type="domain" description="Isochorismatase-like" evidence="2">
    <location>
        <begin position="20"/>
        <end position="182"/>
    </location>
</feature>
<evidence type="ECO:0000313" key="3">
    <source>
        <dbReference type="EMBL" id="MCE4539950.1"/>
    </source>
</evidence>
<proteinExistence type="predicted"/>
<gene>
    <name evidence="3" type="ORF">LXT12_22110</name>
</gene>
<keyword evidence="1 3" id="KW-0378">Hydrolase</keyword>
<dbReference type="SUPFAM" id="SSF52499">
    <property type="entry name" value="Isochorismatase-like hydrolases"/>
    <property type="match status" value="1"/>
</dbReference>
<evidence type="ECO:0000313" key="4">
    <source>
        <dbReference type="Proteomes" id="UP001201463"/>
    </source>
</evidence>
<organism evidence="3 4">
    <name type="scientific">Pelomonas caseinilytica</name>
    <dbReference type="NCBI Taxonomy" id="2906763"/>
    <lineage>
        <taxon>Bacteria</taxon>
        <taxon>Pseudomonadati</taxon>
        <taxon>Pseudomonadota</taxon>
        <taxon>Betaproteobacteria</taxon>
        <taxon>Burkholderiales</taxon>
        <taxon>Sphaerotilaceae</taxon>
        <taxon>Roseateles</taxon>
    </lineage>
</organism>
<sequence length="204" mass="22524">MAKAQGEVVKQEDLPKSRRVLLMVDFINPLQFVGAEDLAPAALEAARATAALKKRLQADGVRALYVNDNFGQWRSDFRTLVSHCRRRGGPASRLVRELAPGGDDLMVLKPRHSGFHATPLELLLDQLGTRELVITGLATDYCVMCTAMDAYVRGYKLWVPADCTAAESPQMHAQALDWMRQALKADVRPSSSAASRKPGRREHS</sequence>
<dbReference type="InterPro" id="IPR000868">
    <property type="entry name" value="Isochorismatase-like_dom"/>
</dbReference>
<evidence type="ECO:0000259" key="2">
    <source>
        <dbReference type="Pfam" id="PF00857"/>
    </source>
</evidence>
<dbReference type="Pfam" id="PF00857">
    <property type="entry name" value="Isochorismatase"/>
    <property type="match status" value="1"/>
</dbReference>
<name>A0ABS8XL05_9BURK</name>
<keyword evidence="4" id="KW-1185">Reference proteome</keyword>
<dbReference type="Gene3D" id="3.40.50.850">
    <property type="entry name" value="Isochorismatase-like"/>
    <property type="match status" value="1"/>
</dbReference>
<dbReference type="RefSeq" id="WP_233394464.1">
    <property type="nucleotide sequence ID" value="NZ_JAJTWT010000011.1"/>
</dbReference>
<protein>
    <submittedName>
        <fullName evidence="3">Cysteine hydrolase</fullName>
    </submittedName>
</protein>
<dbReference type="InterPro" id="IPR050272">
    <property type="entry name" value="Isochorismatase-like_hydrls"/>
</dbReference>
<dbReference type="Proteomes" id="UP001201463">
    <property type="component" value="Unassembled WGS sequence"/>
</dbReference>